<proteinExistence type="predicted"/>
<gene>
    <name evidence="4" type="ORF">GCM10009784_16420</name>
</gene>
<feature type="domain" description="Glycosyltransferase subfamily 4-like N-terminal" evidence="3">
    <location>
        <begin position="26"/>
        <end position="206"/>
    </location>
</feature>
<reference evidence="5" key="1">
    <citation type="journal article" date="2019" name="Int. J. Syst. Evol. Microbiol.">
        <title>The Global Catalogue of Microorganisms (GCM) 10K type strain sequencing project: providing services to taxonomists for standard genome sequencing and annotation.</title>
        <authorList>
            <consortium name="The Broad Institute Genomics Platform"/>
            <consortium name="The Broad Institute Genome Sequencing Center for Infectious Disease"/>
            <person name="Wu L."/>
            <person name="Ma J."/>
        </authorList>
    </citation>
    <scope>NUCLEOTIDE SEQUENCE [LARGE SCALE GENOMIC DNA]</scope>
    <source>
        <strain evidence="5">JCM 14917</strain>
    </source>
</reference>
<dbReference type="RefSeq" id="WP_346028074.1">
    <property type="nucleotide sequence ID" value="NZ_BAAAON010000002.1"/>
</dbReference>
<keyword evidence="5" id="KW-1185">Reference proteome</keyword>
<evidence type="ECO:0000313" key="5">
    <source>
        <dbReference type="Proteomes" id="UP001500974"/>
    </source>
</evidence>
<sequence length="464" mass="52505">MTVGKRPHLLYVAWGFPPSRSAGVYRALATANAFARSGWEVTVLTASREVFEYQTGTDTELEKAVDPTIHVVRVPFSWIRGEPDLSNWSKLRVASNLLWTHLRARKDWLEFPEAVYGGWRRELINATNIVHKEKPVDLVIGSANPNVDFLPGWHLHRKSRVPYVMDYRDTWHLDVYADRRIGSPRSRSVRRERQLLKQSVEAWFVNGAICDWHAREYPENSKNYHVVANAFEEEFASNFVGLQSPAKDALGDGLVFGYLGTIYGPMPLKETLEGWRKARQKSRLVAASRLVIRGRLGHFTEPDPKVLAILSEYRNDQVSYEGPVSKTDVAAVYKQFDALLLILGRSKYVTSGKVFEYAATGLPITSLHHPETATTEVLSGREDWFPMQEVNADEACRVLLATAERAAEMTAADYAKNQQWALHLSRGKQLEQPIKRLAEIVKKDGDQCVPPLEFSSSSESDHIS</sequence>
<evidence type="ECO:0000313" key="4">
    <source>
        <dbReference type="EMBL" id="GAA2175166.1"/>
    </source>
</evidence>
<dbReference type="Pfam" id="PF13579">
    <property type="entry name" value="Glyco_trans_4_4"/>
    <property type="match status" value="1"/>
</dbReference>
<dbReference type="EMBL" id="BAAAON010000002">
    <property type="protein sequence ID" value="GAA2175166.1"/>
    <property type="molecule type" value="Genomic_DNA"/>
</dbReference>
<dbReference type="Proteomes" id="UP001500974">
    <property type="component" value="Unassembled WGS sequence"/>
</dbReference>
<keyword evidence="2" id="KW-0808">Transferase</keyword>
<protein>
    <recommendedName>
        <fullName evidence="3">Glycosyltransferase subfamily 4-like N-terminal domain-containing protein</fullName>
    </recommendedName>
</protein>
<accession>A0ABP5MQR7</accession>
<keyword evidence="1" id="KW-0328">Glycosyltransferase</keyword>
<dbReference type="Gene3D" id="3.40.50.2000">
    <property type="entry name" value="Glycogen Phosphorylase B"/>
    <property type="match status" value="2"/>
</dbReference>
<organism evidence="4 5">
    <name type="scientific">Arthrobacter parietis</name>
    <dbReference type="NCBI Taxonomy" id="271434"/>
    <lineage>
        <taxon>Bacteria</taxon>
        <taxon>Bacillati</taxon>
        <taxon>Actinomycetota</taxon>
        <taxon>Actinomycetes</taxon>
        <taxon>Micrococcales</taxon>
        <taxon>Micrococcaceae</taxon>
        <taxon>Arthrobacter</taxon>
    </lineage>
</organism>
<evidence type="ECO:0000259" key="3">
    <source>
        <dbReference type="Pfam" id="PF13579"/>
    </source>
</evidence>
<dbReference type="SUPFAM" id="SSF53756">
    <property type="entry name" value="UDP-Glycosyltransferase/glycogen phosphorylase"/>
    <property type="match status" value="1"/>
</dbReference>
<dbReference type="InterPro" id="IPR028098">
    <property type="entry name" value="Glyco_trans_4-like_N"/>
</dbReference>
<name>A0ABP5MQR7_9MICC</name>
<evidence type="ECO:0000256" key="1">
    <source>
        <dbReference type="ARBA" id="ARBA00022676"/>
    </source>
</evidence>
<evidence type="ECO:0000256" key="2">
    <source>
        <dbReference type="ARBA" id="ARBA00022679"/>
    </source>
</evidence>
<comment type="caution">
    <text evidence="4">The sequence shown here is derived from an EMBL/GenBank/DDBJ whole genome shotgun (WGS) entry which is preliminary data.</text>
</comment>